<organism evidence="2">
    <name type="scientific">Lygus hesperus</name>
    <name type="common">Western plant bug</name>
    <dbReference type="NCBI Taxonomy" id="30085"/>
    <lineage>
        <taxon>Eukaryota</taxon>
        <taxon>Metazoa</taxon>
        <taxon>Ecdysozoa</taxon>
        <taxon>Arthropoda</taxon>
        <taxon>Hexapoda</taxon>
        <taxon>Insecta</taxon>
        <taxon>Pterygota</taxon>
        <taxon>Neoptera</taxon>
        <taxon>Paraneoptera</taxon>
        <taxon>Hemiptera</taxon>
        <taxon>Heteroptera</taxon>
        <taxon>Panheteroptera</taxon>
        <taxon>Cimicomorpha</taxon>
        <taxon>Miridae</taxon>
        <taxon>Mirini</taxon>
        <taxon>Lygus</taxon>
    </lineage>
</organism>
<accession>A0A0A9YZY5</accession>
<reference evidence="2" key="1">
    <citation type="journal article" date="2014" name="PLoS ONE">
        <title>Transcriptome-Based Identification of ABC Transporters in the Western Tarnished Plant Bug Lygus hesperus.</title>
        <authorList>
            <person name="Hull J.J."/>
            <person name="Chaney K."/>
            <person name="Geib S.M."/>
            <person name="Fabrick J.A."/>
            <person name="Brent C.S."/>
            <person name="Walsh D."/>
            <person name="Lavine L.C."/>
        </authorList>
    </citation>
    <scope>NUCLEOTIDE SEQUENCE</scope>
</reference>
<proteinExistence type="predicted"/>
<protein>
    <submittedName>
        <fullName evidence="2">Kinesin-like protein KIF15-A</fullName>
    </submittedName>
</protein>
<dbReference type="EMBL" id="GBHO01006423">
    <property type="protein sequence ID" value="JAG37181.1"/>
    <property type="molecule type" value="Transcribed_RNA"/>
</dbReference>
<gene>
    <name evidence="2" type="primary">kif15-a</name>
    <name evidence="2" type="ORF">CM83_105896</name>
</gene>
<dbReference type="AlphaFoldDB" id="A0A0A9YZY5"/>
<sequence>DELLQQLSLKQFGMEDTITRKRIENSLLDCAILRNQIIEKRLKIEEKILSDVEDYENLKQLAKKYEEDEQQETLKKWKEKQQLSKEKHENMMRSIAKRKQEELF</sequence>
<evidence type="ECO:0000256" key="1">
    <source>
        <dbReference type="SAM" id="MobiDB-lite"/>
    </source>
</evidence>
<reference evidence="2" key="2">
    <citation type="submission" date="2014-07" db="EMBL/GenBank/DDBJ databases">
        <authorList>
            <person name="Hull J."/>
        </authorList>
    </citation>
    <scope>NUCLEOTIDE SEQUENCE</scope>
</reference>
<feature type="region of interest" description="Disordered" evidence="1">
    <location>
        <begin position="77"/>
        <end position="104"/>
    </location>
</feature>
<feature type="non-terminal residue" evidence="2">
    <location>
        <position position="1"/>
    </location>
</feature>
<feature type="compositionally biased region" description="Basic and acidic residues" evidence="1">
    <location>
        <begin position="77"/>
        <end position="91"/>
    </location>
</feature>
<evidence type="ECO:0000313" key="2">
    <source>
        <dbReference type="EMBL" id="JAG37181.1"/>
    </source>
</evidence>
<feature type="non-terminal residue" evidence="2">
    <location>
        <position position="104"/>
    </location>
</feature>
<name>A0A0A9YZY5_LYGHE</name>